<dbReference type="AlphaFoldDB" id="A0A7X4W2I7"/>
<proteinExistence type="predicted"/>
<dbReference type="RefSeq" id="WP_161430231.1">
    <property type="nucleotide sequence ID" value="NZ_WUTT01000001.1"/>
</dbReference>
<evidence type="ECO:0008006" key="4">
    <source>
        <dbReference type="Google" id="ProtNLM"/>
    </source>
</evidence>
<gene>
    <name evidence="2" type="ORF">GRB96_02125</name>
</gene>
<accession>A0A7X4W2I7</accession>
<dbReference type="PROSITE" id="PS51257">
    <property type="entry name" value="PROKAR_LIPOPROTEIN"/>
    <property type="match status" value="1"/>
</dbReference>
<evidence type="ECO:0000313" key="3">
    <source>
        <dbReference type="Proteomes" id="UP000487929"/>
    </source>
</evidence>
<dbReference type="EMBL" id="WUTT01000001">
    <property type="protein sequence ID" value="NAW33220.1"/>
    <property type="molecule type" value="Genomic_DNA"/>
</dbReference>
<sequence length="149" mass="16424">MKRTTTIATIILIASLAGCASGPPVNKATRSGYAEAMIPHLNGEEIRDRIVSRCLDRGHSIETSTETQVVCRKRIDGAAGIMTWAMIGNSYSTQPDVVLRFTIANSEGAYRVVAQPHVETQMAMGQMRRMDLKENNELRNNIQAFLDSI</sequence>
<organism evidence="2 3">
    <name type="scientific">Halomonas alimentaria</name>
    <dbReference type="NCBI Taxonomy" id="147248"/>
    <lineage>
        <taxon>Bacteria</taxon>
        <taxon>Pseudomonadati</taxon>
        <taxon>Pseudomonadota</taxon>
        <taxon>Gammaproteobacteria</taxon>
        <taxon>Oceanospirillales</taxon>
        <taxon>Halomonadaceae</taxon>
        <taxon>Halomonas</taxon>
    </lineage>
</organism>
<reference evidence="2 3" key="1">
    <citation type="submission" date="2019-12" db="EMBL/GenBank/DDBJ databases">
        <title>Draft genome sequencing of Halomonas alimentaria DSM 15356.</title>
        <authorList>
            <person name="Pandiyan K."/>
            <person name="Kushwaha P."/>
            <person name="Gowdham M."/>
            <person name="Chakdar H."/>
            <person name="Singh A."/>
            <person name="Kumar M."/>
            <person name="Saxena A.K."/>
        </authorList>
    </citation>
    <scope>NUCLEOTIDE SEQUENCE [LARGE SCALE GENOMIC DNA]</scope>
    <source>
        <strain evidence="2 3">DSM 15356</strain>
    </source>
</reference>
<dbReference type="OrthoDB" id="7557664at2"/>
<keyword evidence="1" id="KW-0732">Signal</keyword>
<dbReference type="Proteomes" id="UP000487929">
    <property type="component" value="Unassembled WGS sequence"/>
</dbReference>
<evidence type="ECO:0000256" key="1">
    <source>
        <dbReference type="SAM" id="SignalP"/>
    </source>
</evidence>
<evidence type="ECO:0000313" key="2">
    <source>
        <dbReference type="EMBL" id="NAW33220.1"/>
    </source>
</evidence>
<name>A0A7X4W2I7_9GAMM</name>
<comment type="caution">
    <text evidence="2">The sequence shown here is derived from an EMBL/GenBank/DDBJ whole genome shotgun (WGS) entry which is preliminary data.</text>
</comment>
<feature type="chain" id="PRO_5030736158" description="DUF302 domain-containing protein" evidence="1">
    <location>
        <begin position="21"/>
        <end position="149"/>
    </location>
</feature>
<protein>
    <recommendedName>
        <fullName evidence="4">DUF302 domain-containing protein</fullName>
    </recommendedName>
</protein>
<keyword evidence="3" id="KW-1185">Reference proteome</keyword>
<feature type="signal peptide" evidence="1">
    <location>
        <begin position="1"/>
        <end position="20"/>
    </location>
</feature>